<evidence type="ECO:0000256" key="5">
    <source>
        <dbReference type="ARBA" id="ARBA00023136"/>
    </source>
</evidence>
<feature type="transmembrane region" description="Helical" evidence="6">
    <location>
        <begin position="255"/>
        <end position="276"/>
    </location>
</feature>
<evidence type="ECO:0000256" key="3">
    <source>
        <dbReference type="ARBA" id="ARBA00022692"/>
    </source>
</evidence>
<name>A0A9D2UJ00_9BACT</name>
<feature type="transmembrane region" description="Helical" evidence="6">
    <location>
        <begin position="69"/>
        <end position="96"/>
    </location>
</feature>
<evidence type="ECO:0000256" key="4">
    <source>
        <dbReference type="ARBA" id="ARBA00022989"/>
    </source>
</evidence>
<feature type="transmembrane region" description="Helical" evidence="6">
    <location>
        <begin position="29"/>
        <end position="48"/>
    </location>
</feature>
<keyword evidence="3 6" id="KW-0812">Transmembrane</keyword>
<dbReference type="CDD" id="cd12082">
    <property type="entry name" value="MATE_like"/>
    <property type="match status" value="1"/>
</dbReference>
<comment type="subcellular location">
    <subcellularLocation>
        <location evidence="1">Cell membrane</location>
        <topology evidence="1">Multi-pass membrane protein</topology>
    </subcellularLocation>
</comment>
<dbReference type="GO" id="GO:0005886">
    <property type="term" value="C:plasma membrane"/>
    <property type="evidence" value="ECO:0007669"/>
    <property type="project" value="UniProtKB-SubCell"/>
</dbReference>
<accession>A0A9D2UJ00</accession>
<keyword evidence="4 6" id="KW-1133">Transmembrane helix</keyword>
<proteinExistence type="predicted"/>
<organism evidence="7 8">
    <name type="scientific">Candidatus Avibacteroides avistercoris</name>
    <dbReference type="NCBI Taxonomy" id="2840690"/>
    <lineage>
        <taxon>Bacteria</taxon>
        <taxon>Pseudomonadati</taxon>
        <taxon>Bacteroidota</taxon>
        <taxon>Bacteroidia</taxon>
        <taxon>Bacteroidales</taxon>
        <taxon>Bacteroidaceae</taxon>
        <taxon>Bacteroidaceae incertae sedis</taxon>
        <taxon>Candidatus Avibacteroides</taxon>
    </lineage>
</organism>
<dbReference type="PANTHER" id="PTHR30250">
    <property type="entry name" value="PST FAMILY PREDICTED COLANIC ACID TRANSPORTER"/>
    <property type="match status" value="1"/>
</dbReference>
<feature type="transmembrane region" description="Helical" evidence="6">
    <location>
        <begin position="362"/>
        <end position="381"/>
    </location>
</feature>
<reference evidence="7" key="2">
    <citation type="submission" date="2021-04" db="EMBL/GenBank/DDBJ databases">
        <authorList>
            <person name="Gilroy R."/>
        </authorList>
    </citation>
    <scope>NUCLEOTIDE SEQUENCE</scope>
    <source>
        <strain evidence="7">MalCec1-1739</strain>
    </source>
</reference>
<evidence type="ECO:0000256" key="1">
    <source>
        <dbReference type="ARBA" id="ARBA00004651"/>
    </source>
</evidence>
<gene>
    <name evidence="7" type="ORF">IAA93_06030</name>
</gene>
<feature type="transmembrane region" description="Helical" evidence="6">
    <location>
        <begin position="146"/>
        <end position="163"/>
    </location>
</feature>
<feature type="transmembrane region" description="Helical" evidence="6">
    <location>
        <begin position="169"/>
        <end position="195"/>
    </location>
</feature>
<evidence type="ECO:0000256" key="2">
    <source>
        <dbReference type="ARBA" id="ARBA00022475"/>
    </source>
</evidence>
<keyword evidence="2" id="KW-1003">Cell membrane</keyword>
<feature type="transmembrane region" description="Helical" evidence="6">
    <location>
        <begin position="387"/>
        <end position="409"/>
    </location>
</feature>
<evidence type="ECO:0000313" key="8">
    <source>
        <dbReference type="Proteomes" id="UP000787625"/>
    </source>
</evidence>
<comment type="caution">
    <text evidence="7">The sequence shown here is derived from an EMBL/GenBank/DDBJ whole genome shotgun (WGS) entry which is preliminary data.</text>
</comment>
<dbReference type="EMBL" id="DWUP01000133">
    <property type="protein sequence ID" value="HJD53264.1"/>
    <property type="molecule type" value="Genomic_DNA"/>
</dbReference>
<protein>
    <submittedName>
        <fullName evidence="7">MATE family efflux transporter</fullName>
    </submittedName>
</protein>
<keyword evidence="5 6" id="KW-0472">Membrane</keyword>
<dbReference type="Proteomes" id="UP000787625">
    <property type="component" value="Unassembled WGS sequence"/>
</dbReference>
<reference evidence="7" key="1">
    <citation type="journal article" date="2021" name="PeerJ">
        <title>Extensive microbial diversity within the chicken gut microbiome revealed by metagenomics and culture.</title>
        <authorList>
            <person name="Gilroy R."/>
            <person name="Ravi A."/>
            <person name="Getino M."/>
            <person name="Pursley I."/>
            <person name="Horton D.L."/>
            <person name="Alikhan N.F."/>
            <person name="Baker D."/>
            <person name="Gharbi K."/>
            <person name="Hall N."/>
            <person name="Watson M."/>
            <person name="Adriaenssens E.M."/>
            <person name="Foster-Nyarko E."/>
            <person name="Jarju S."/>
            <person name="Secka A."/>
            <person name="Antonio M."/>
            <person name="Oren A."/>
            <person name="Chaudhuri R.R."/>
            <person name="La Ragione R."/>
            <person name="Hildebrand F."/>
            <person name="Pallen M.J."/>
        </authorList>
    </citation>
    <scope>NUCLEOTIDE SEQUENCE</scope>
    <source>
        <strain evidence="7">MalCec1-1739</strain>
    </source>
</reference>
<sequence>MAIRFGSILCSLVIVPVSIDFVNDVQYGIWLTISSIVAWMSFFDIGFTNGLRNKLAEALAHGDNGLAKVYVSTTYFLLSVIFVPVSLLLLLSVQMFDISILLKVAQSYEAELKVSLSILIVYFCVTFILKVLSVVIIAAQRPAFSSFIDLIGQLMSLVAILLVRDTMEGSLTVLSLCLCIPPLLVWVFFTFFCYGGKYSFCTPTFKSVNLRYSSSLLTLGIKFFVIQIAALIQFQTANILIARLYSMGEVTQYNIAYKYFNVLYMFFMIILQPFWSAVTDAYAKGDYSWIKMMVRKYMNIVALMLVGALVMLFASDFVYKIWIGDSVSIPFVLSVWMMVYFMTTVFGAVFVYLINGIGALRIQYISSLISPIVFFAVVMLLSKCAGMGMVSILIASVIANFNGLILAPMQYRNVIIKRKAGIWTM</sequence>
<evidence type="ECO:0000313" key="7">
    <source>
        <dbReference type="EMBL" id="HJD53264.1"/>
    </source>
</evidence>
<feature type="transmembrane region" description="Helical" evidence="6">
    <location>
        <begin position="216"/>
        <end position="235"/>
    </location>
</feature>
<dbReference type="InterPro" id="IPR050833">
    <property type="entry name" value="Poly_Biosynth_Transport"/>
</dbReference>
<feature type="transmembrane region" description="Helical" evidence="6">
    <location>
        <begin position="297"/>
        <end position="319"/>
    </location>
</feature>
<feature type="transmembrane region" description="Helical" evidence="6">
    <location>
        <begin position="116"/>
        <end position="139"/>
    </location>
</feature>
<dbReference type="PANTHER" id="PTHR30250:SF11">
    <property type="entry name" value="O-ANTIGEN TRANSPORTER-RELATED"/>
    <property type="match status" value="1"/>
</dbReference>
<evidence type="ECO:0000256" key="6">
    <source>
        <dbReference type="SAM" id="Phobius"/>
    </source>
</evidence>
<feature type="transmembrane region" description="Helical" evidence="6">
    <location>
        <begin position="331"/>
        <end position="355"/>
    </location>
</feature>
<dbReference type="AlphaFoldDB" id="A0A9D2UJ00"/>